<evidence type="ECO:0000313" key="2">
    <source>
        <dbReference type="Proteomes" id="UP000190064"/>
    </source>
</evidence>
<dbReference type="RefSeq" id="WP_078319631.1">
    <property type="nucleotide sequence ID" value="NZ_FXTS01000003.1"/>
</dbReference>
<sequence>MTTLDQSRETLPDDTPIYKYIDKKTFFDYYLNTDQPTLLFRNIHEWYDSHEGRIKGMLKAFDSKTGIAQETQDIQSYLGSCWALCTDDERLYDSNIELELANNELVKFGSDAMWQTYCPEGGVRIQTTIGKLRGILEGFEYLHGRMKYATQRVAVGRSRTGIKDGALFIKRIPFRHENEYRFIITLPKQTQSLSLQFELMDLVDEFLVSPKKKQGCDSEQIKKAITKQTSYQLADFHFTVGERETKPRIRISELYDKVLPATAKK</sequence>
<comment type="caution">
    <text evidence="1">The sequence shown here is derived from an EMBL/GenBank/DDBJ whole genome shotgun (WGS) entry which is preliminary data.</text>
</comment>
<proteinExistence type="predicted"/>
<reference evidence="1" key="1">
    <citation type="submission" date="2017-02" db="EMBL/GenBank/DDBJ databases">
        <title>Draft Genome Sequence of the Salt Water Bacterium Oceanospirillum linum ATCC 11336.</title>
        <authorList>
            <person name="Trachtenberg A.M."/>
            <person name="Carney J.G."/>
            <person name="Linnane J.D."/>
            <person name="Rheaume B.A."/>
            <person name="Pitts N.L."/>
            <person name="Mykles D.L."/>
            <person name="Maclea K.S."/>
        </authorList>
    </citation>
    <scope>NUCLEOTIDE SEQUENCE [LARGE SCALE GENOMIC DNA]</scope>
    <source>
        <strain evidence="1">ATCC 11336</strain>
    </source>
</reference>
<gene>
    <name evidence="1" type="ORF">BTA35_0209850</name>
</gene>
<name>A0A1T1HBT1_OCELI</name>
<evidence type="ECO:0000313" key="1">
    <source>
        <dbReference type="EMBL" id="OOV87272.1"/>
    </source>
</evidence>
<dbReference type="AlphaFoldDB" id="A0A1T1HBT1"/>
<protein>
    <submittedName>
        <fullName evidence="1">Uncharacterized protein</fullName>
    </submittedName>
</protein>
<organism evidence="1 2">
    <name type="scientific">Oceanospirillum linum</name>
    <dbReference type="NCBI Taxonomy" id="966"/>
    <lineage>
        <taxon>Bacteria</taxon>
        <taxon>Pseudomonadati</taxon>
        <taxon>Pseudomonadota</taxon>
        <taxon>Gammaproteobacteria</taxon>
        <taxon>Oceanospirillales</taxon>
        <taxon>Oceanospirillaceae</taxon>
        <taxon>Oceanospirillum</taxon>
    </lineage>
</organism>
<dbReference type="EMBL" id="MTSD02000003">
    <property type="protein sequence ID" value="OOV87272.1"/>
    <property type="molecule type" value="Genomic_DNA"/>
</dbReference>
<dbReference type="Proteomes" id="UP000190064">
    <property type="component" value="Unassembled WGS sequence"/>
</dbReference>
<keyword evidence="2" id="KW-1185">Reference proteome</keyword>
<accession>A0A1T1HBT1</accession>